<sequence length="936" mass="101553">MKIKKLTAYLLMSGMILGTMSSDLYTIKAQAVETIEETEDKTPENETPQVPETPEQPETEPENEEVSEAAPAGEIELSAEQFPDQVILTFAGTCDKDGNGSLSEVECMEVEELAMPNAGITDLKGVENFRNLQRVDVSQNAIGDFAPVKDLSSLQILKVNGNPASVLDVTGCSSLKKLYAQNSTFSELHVTGLGSLEEVRIENNHLTDLDLTGLTSLRALSCYGNQLHTLDARPAAVLEVLQADSNGMESLLVEGLGNLKTLHCQNNNLQQISLSGLGALEEFNAANNSLTELIVDEATALKTVLAGNNQLSGEFRFGTAKQVSVENNQITNLIGAEENIAYLNFNNNQLTSLKMDSAAPERVYGNGNNLSLLQFGDVSNLKTLYCAENHLAWTESGKALDLQLSPQTIELKRKYDGEKYWTDLNEVLTPQQLQRTEVLMGENSQIASFDKESGKVFYTGPASALEYYFTAGDVGEDEGNARMLVQAKLTEETVTPPQEEKFHVTIKTNDNSMGTVTIDSADGSYKKGEKAEVIAVANEGFRFVNWTDAEGNVISESNPYVFEVTKDLDLTANFEKIEGSYLIYVESPDPQMGTVTMDPANEGNIYKEGTEITVKAEPKAGYEFAQWLEVTKADGEEVLTPVEGAQAEYKFNAESDRVLRAEFRLAPVPETYYRVVVQSNDENMGTVSMDKEDGAYKKGVTAYVKAEAKEGFEFVGWKEKGQTEYVSKDAEYQFKVTKNTELTGEFKAVEVPHVPGAQEILNDILANNKIPSEVKAGTERLALPEVPEGSKIEIVAVNPEGIIGLDGKVTTPENDTDVIVTIQVTDTNGATAKADVKVLVRGEKSDPDPNPNPDPDSNPNPDPGPDDDHNGNDNNGGNDNNSGNNNGGSHNNGSTSGSHSQSVQTGDNANVIMWAVLLVAAVAAVGAVMIIRRKKK</sequence>
<keyword evidence="6" id="KW-0572">Peptidoglycan-anchor</keyword>
<evidence type="ECO:0000313" key="11">
    <source>
        <dbReference type="EMBL" id="VYU28504.1"/>
    </source>
</evidence>
<keyword evidence="8" id="KW-1133">Transmembrane helix</keyword>
<gene>
    <name evidence="11" type="primary">inlA</name>
    <name evidence="11" type="ORF">RGLFYP19_01792</name>
</gene>
<dbReference type="InterPro" id="IPR032675">
    <property type="entry name" value="LRR_dom_sf"/>
</dbReference>
<dbReference type="RefSeq" id="WP_156729647.1">
    <property type="nucleotide sequence ID" value="NZ_CACRUK010000027.1"/>
</dbReference>
<keyword evidence="5" id="KW-0677">Repeat</keyword>
<dbReference type="Gene3D" id="3.80.10.10">
    <property type="entry name" value="Ribonuclease Inhibitor"/>
    <property type="match status" value="1"/>
</dbReference>
<dbReference type="InterPro" id="IPR052574">
    <property type="entry name" value="CDIRP"/>
</dbReference>
<feature type="transmembrane region" description="Helical" evidence="8">
    <location>
        <begin position="911"/>
        <end position="931"/>
    </location>
</feature>
<evidence type="ECO:0000256" key="6">
    <source>
        <dbReference type="ARBA" id="ARBA00023088"/>
    </source>
</evidence>
<keyword evidence="1" id="KW-0134">Cell wall</keyword>
<evidence type="ECO:0000256" key="1">
    <source>
        <dbReference type="ARBA" id="ARBA00022512"/>
    </source>
</evidence>
<dbReference type="AlphaFoldDB" id="A0A6N3DL68"/>
<dbReference type="InterPro" id="IPR044060">
    <property type="entry name" value="Bacterial_rp_domain"/>
</dbReference>
<dbReference type="PROSITE" id="PS50847">
    <property type="entry name" value="GRAM_POS_ANCHORING"/>
    <property type="match status" value="1"/>
</dbReference>
<evidence type="ECO:0000256" key="9">
    <source>
        <dbReference type="SAM" id="SignalP"/>
    </source>
</evidence>
<dbReference type="PANTHER" id="PTHR47566">
    <property type="match status" value="1"/>
</dbReference>
<dbReference type="PANTHER" id="PTHR47566:SF1">
    <property type="entry name" value="PROTEIN NUD1"/>
    <property type="match status" value="1"/>
</dbReference>
<evidence type="ECO:0000259" key="10">
    <source>
        <dbReference type="PROSITE" id="PS50847"/>
    </source>
</evidence>
<reference evidence="11" key="1">
    <citation type="submission" date="2019-11" db="EMBL/GenBank/DDBJ databases">
        <authorList>
            <person name="Feng L."/>
        </authorList>
    </citation>
    <scope>NUCLEOTIDE SEQUENCE</scope>
    <source>
        <strain evidence="11">RgnavusLFYP19</strain>
    </source>
</reference>
<evidence type="ECO:0000256" key="7">
    <source>
        <dbReference type="SAM" id="MobiDB-lite"/>
    </source>
</evidence>
<evidence type="ECO:0000256" key="2">
    <source>
        <dbReference type="ARBA" id="ARBA00022525"/>
    </source>
</evidence>
<feature type="chain" id="PRO_5038518459" evidence="9">
    <location>
        <begin position="22"/>
        <end position="936"/>
    </location>
</feature>
<keyword evidence="2" id="KW-0964">Secreted</keyword>
<evidence type="ECO:0000256" key="4">
    <source>
        <dbReference type="ARBA" id="ARBA00022729"/>
    </source>
</evidence>
<feature type="region of interest" description="Disordered" evidence="7">
    <location>
        <begin position="842"/>
        <end position="904"/>
    </location>
</feature>
<keyword evidence="8" id="KW-0812">Transmembrane</keyword>
<evidence type="ECO:0000256" key="3">
    <source>
        <dbReference type="ARBA" id="ARBA00022614"/>
    </source>
</evidence>
<feature type="region of interest" description="Disordered" evidence="7">
    <location>
        <begin position="35"/>
        <end position="70"/>
    </location>
</feature>
<protein>
    <submittedName>
        <fullName evidence="11">Internalin-A</fullName>
    </submittedName>
</protein>
<feature type="compositionally biased region" description="Pro residues" evidence="7">
    <location>
        <begin position="848"/>
        <end position="863"/>
    </location>
</feature>
<proteinExistence type="predicted"/>
<keyword evidence="3" id="KW-0433">Leucine-rich repeat</keyword>
<accession>A0A6N3DL68</accession>
<feature type="domain" description="Gram-positive cocci surface proteins LPxTG" evidence="10">
    <location>
        <begin position="902"/>
        <end position="936"/>
    </location>
</feature>
<dbReference type="EMBL" id="CACRUK010000027">
    <property type="protein sequence ID" value="VYU28504.1"/>
    <property type="molecule type" value="Genomic_DNA"/>
</dbReference>
<dbReference type="InterPro" id="IPR019931">
    <property type="entry name" value="LPXTG_anchor"/>
</dbReference>
<keyword evidence="4 9" id="KW-0732">Signal</keyword>
<organism evidence="11">
    <name type="scientific">Mediterraneibacter gnavus</name>
    <name type="common">Ruminococcus gnavus</name>
    <dbReference type="NCBI Taxonomy" id="33038"/>
    <lineage>
        <taxon>Bacteria</taxon>
        <taxon>Bacillati</taxon>
        <taxon>Bacillota</taxon>
        <taxon>Clostridia</taxon>
        <taxon>Lachnospirales</taxon>
        <taxon>Lachnospiraceae</taxon>
        <taxon>Mediterraneibacter</taxon>
    </lineage>
</organism>
<dbReference type="GO" id="GO:0035591">
    <property type="term" value="F:signaling adaptor activity"/>
    <property type="evidence" value="ECO:0007669"/>
    <property type="project" value="TreeGrafter"/>
</dbReference>
<evidence type="ECO:0000256" key="5">
    <source>
        <dbReference type="ARBA" id="ARBA00022737"/>
    </source>
</evidence>
<dbReference type="SUPFAM" id="SSF52058">
    <property type="entry name" value="L domain-like"/>
    <property type="match status" value="1"/>
</dbReference>
<name>A0A6N3DL68_MEDGN</name>
<feature type="signal peptide" evidence="9">
    <location>
        <begin position="1"/>
        <end position="21"/>
    </location>
</feature>
<feature type="compositionally biased region" description="Low complexity" evidence="7">
    <location>
        <begin position="872"/>
        <end position="900"/>
    </location>
</feature>
<feature type="compositionally biased region" description="Acidic residues" evidence="7">
    <location>
        <begin position="55"/>
        <end position="67"/>
    </location>
</feature>
<dbReference type="Pfam" id="PF18998">
    <property type="entry name" value="Flg_new_2"/>
    <property type="match status" value="3"/>
</dbReference>
<evidence type="ECO:0000256" key="8">
    <source>
        <dbReference type="SAM" id="Phobius"/>
    </source>
</evidence>
<keyword evidence="8" id="KW-0472">Membrane</keyword>